<dbReference type="STRING" id="94128.A0A2A3ERI5"/>
<dbReference type="GO" id="GO:0005576">
    <property type="term" value="C:extracellular region"/>
    <property type="evidence" value="ECO:0007669"/>
    <property type="project" value="UniProtKB-SubCell"/>
</dbReference>
<dbReference type="InterPro" id="IPR001254">
    <property type="entry name" value="Trypsin_dom"/>
</dbReference>
<dbReference type="OrthoDB" id="10059102at2759"/>
<keyword evidence="4 11" id="KW-0645">Protease</keyword>
<dbReference type="InterPro" id="IPR050430">
    <property type="entry name" value="Peptidase_S1"/>
</dbReference>
<keyword evidence="9" id="KW-0732">Signal</keyword>
<dbReference type="InterPro" id="IPR001314">
    <property type="entry name" value="Peptidase_S1A"/>
</dbReference>
<dbReference type="Pfam" id="PF00089">
    <property type="entry name" value="Trypsin"/>
    <property type="match status" value="1"/>
</dbReference>
<dbReference type="Gene3D" id="2.40.10.10">
    <property type="entry name" value="Trypsin-like serine proteases"/>
    <property type="match status" value="1"/>
</dbReference>
<keyword evidence="7" id="KW-1015">Disulfide bond</keyword>
<evidence type="ECO:0000313" key="12">
    <source>
        <dbReference type="Proteomes" id="UP000242457"/>
    </source>
</evidence>
<evidence type="ECO:0000313" key="11">
    <source>
        <dbReference type="EMBL" id="PBC33651.1"/>
    </source>
</evidence>
<accession>A0A2A3ERI5</accession>
<dbReference type="PRINTS" id="PR00722">
    <property type="entry name" value="CHYMOTRYPSIN"/>
</dbReference>
<dbReference type="SUPFAM" id="SSF50494">
    <property type="entry name" value="Trypsin-like serine proteases"/>
    <property type="match status" value="1"/>
</dbReference>
<keyword evidence="11" id="KW-0472">Membrane</keyword>
<dbReference type="AlphaFoldDB" id="A0A2A3ERI5"/>
<comment type="similarity">
    <text evidence="2">Belongs to the peptidase S1 family.</text>
</comment>
<dbReference type="InterPro" id="IPR043504">
    <property type="entry name" value="Peptidase_S1_PA_chymotrypsin"/>
</dbReference>
<organism evidence="11 12">
    <name type="scientific">Apis cerana cerana</name>
    <name type="common">Oriental honeybee</name>
    <dbReference type="NCBI Taxonomy" id="94128"/>
    <lineage>
        <taxon>Eukaryota</taxon>
        <taxon>Metazoa</taxon>
        <taxon>Ecdysozoa</taxon>
        <taxon>Arthropoda</taxon>
        <taxon>Hexapoda</taxon>
        <taxon>Insecta</taxon>
        <taxon>Pterygota</taxon>
        <taxon>Neoptera</taxon>
        <taxon>Endopterygota</taxon>
        <taxon>Hymenoptera</taxon>
        <taxon>Apocrita</taxon>
        <taxon>Aculeata</taxon>
        <taxon>Apoidea</taxon>
        <taxon>Anthophila</taxon>
        <taxon>Apidae</taxon>
        <taxon>Apis</taxon>
    </lineage>
</organism>
<dbReference type="CDD" id="cd00190">
    <property type="entry name" value="Tryp_SPc"/>
    <property type="match status" value="1"/>
</dbReference>
<comment type="subcellular location">
    <subcellularLocation>
        <location evidence="1">Secreted</location>
        <location evidence="1">Extracellular space</location>
    </subcellularLocation>
</comment>
<evidence type="ECO:0000256" key="3">
    <source>
        <dbReference type="ARBA" id="ARBA00022525"/>
    </source>
</evidence>
<dbReference type="EMBL" id="KZ288199">
    <property type="protein sequence ID" value="PBC33651.1"/>
    <property type="molecule type" value="Genomic_DNA"/>
</dbReference>
<evidence type="ECO:0000256" key="8">
    <source>
        <dbReference type="ARBA" id="ARBA00044036"/>
    </source>
</evidence>
<dbReference type="PANTHER" id="PTHR24276">
    <property type="entry name" value="POLYSERASE-RELATED"/>
    <property type="match status" value="1"/>
</dbReference>
<dbReference type="SMART" id="SM00020">
    <property type="entry name" value="Tryp_SPc"/>
    <property type="match status" value="1"/>
</dbReference>
<feature type="signal peptide" evidence="9">
    <location>
        <begin position="1"/>
        <end position="18"/>
    </location>
</feature>
<dbReference type="PROSITE" id="PS50240">
    <property type="entry name" value="TRYPSIN_DOM"/>
    <property type="match status" value="1"/>
</dbReference>
<evidence type="ECO:0000256" key="5">
    <source>
        <dbReference type="ARBA" id="ARBA00022801"/>
    </source>
</evidence>
<evidence type="ECO:0000256" key="2">
    <source>
        <dbReference type="ARBA" id="ARBA00007664"/>
    </source>
</evidence>
<keyword evidence="5" id="KW-0378">Hydrolase</keyword>
<dbReference type="FunFam" id="2.40.10.10:FF:000047">
    <property type="entry name" value="Trypsin eta"/>
    <property type="match status" value="1"/>
</dbReference>
<dbReference type="PROSITE" id="PS00134">
    <property type="entry name" value="TRYPSIN_HIS"/>
    <property type="match status" value="1"/>
</dbReference>
<evidence type="ECO:0000259" key="10">
    <source>
        <dbReference type="PROSITE" id="PS50240"/>
    </source>
</evidence>
<evidence type="ECO:0000256" key="9">
    <source>
        <dbReference type="SAM" id="SignalP"/>
    </source>
</evidence>
<evidence type="ECO:0000256" key="1">
    <source>
        <dbReference type="ARBA" id="ARBA00004239"/>
    </source>
</evidence>
<dbReference type="GO" id="GO:0004252">
    <property type="term" value="F:serine-type endopeptidase activity"/>
    <property type="evidence" value="ECO:0007669"/>
    <property type="project" value="UniProtKB-EC"/>
</dbReference>
<dbReference type="GO" id="GO:0016485">
    <property type="term" value="P:protein processing"/>
    <property type="evidence" value="ECO:0007669"/>
    <property type="project" value="UniProtKB-ARBA"/>
</dbReference>
<evidence type="ECO:0000256" key="4">
    <source>
        <dbReference type="ARBA" id="ARBA00022670"/>
    </source>
</evidence>
<gene>
    <name evidence="11" type="ORF">APICC_08087</name>
</gene>
<keyword evidence="12" id="KW-1185">Reference proteome</keyword>
<dbReference type="InterPro" id="IPR009003">
    <property type="entry name" value="Peptidase_S1_PA"/>
</dbReference>
<name>A0A2A3ERI5_APICC</name>
<feature type="domain" description="Peptidase S1" evidence="10">
    <location>
        <begin position="49"/>
        <end position="282"/>
    </location>
</feature>
<keyword evidence="3" id="KW-0964">Secreted</keyword>
<dbReference type="InterPro" id="IPR018114">
    <property type="entry name" value="TRYPSIN_HIS"/>
</dbReference>
<dbReference type="PANTHER" id="PTHR24276:SF98">
    <property type="entry name" value="FI18310P1-RELATED"/>
    <property type="match status" value="1"/>
</dbReference>
<reference evidence="11 12" key="1">
    <citation type="submission" date="2014-07" db="EMBL/GenBank/DDBJ databases">
        <title>Genomic and transcriptomic analysis on Apis cerana provide comprehensive insights into honey bee biology.</title>
        <authorList>
            <person name="Diao Q."/>
            <person name="Sun L."/>
            <person name="Zheng H."/>
            <person name="Zheng H."/>
            <person name="Xu S."/>
            <person name="Wang S."/>
            <person name="Zeng Z."/>
            <person name="Hu F."/>
            <person name="Su S."/>
            <person name="Wu J."/>
        </authorList>
    </citation>
    <scope>NUCLEOTIDE SEQUENCE [LARGE SCALE GENOMIC DNA]</scope>
    <source>
        <tissue evidence="11">Pupae without intestine</tissue>
    </source>
</reference>
<dbReference type="Proteomes" id="UP000242457">
    <property type="component" value="Unassembled WGS sequence"/>
</dbReference>
<feature type="chain" id="PRO_5012087762" description="chymotrypsin" evidence="9">
    <location>
        <begin position="19"/>
        <end position="333"/>
    </location>
</feature>
<evidence type="ECO:0000256" key="6">
    <source>
        <dbReference type="ARBA" id="ARBA00022825"/>
    </source>
</evidence>
<protein>
    <recommendedName>
        <fullName evidence="8">chymotrypsin</fullName>
        <ecNumber evidence="8">3.4.21.1</ecNumber>
    </recommendedName>
</protein>
<evidence type="ECO:0000256" key="7">
    <source>
        <dbReference type="ARBA" id="ARBA00023157"/>
    </source>
</evidence>
<keyword evidence="6" id="KW-0720">Serine protease</keyword>
<dbReference type="EC" id="3.4.21.1" evidence="8"/>
<proteinExistence type="inferred from homology"/>
<sequence length="333" mass="37190">MSLTSFVLGFLFITTYLTIDIDTQSIKPETNSNPNSEIKWTIYDLTGRIVNGSKASLRQFPYQVSLRETHSYVHFCGGSLIHEKYILTAAHCMFDESIQIQPWMITVVAGELQLWQPTSTGQRRGVEKINVHPNFNSVTLENDITILTLKISFKLTPEVNIAPLTDHTPIPTTICQVAGWGYPNENYPVTSEDLMFVDLPLMSRDLCKELLKNITDFPPGMICAGYMEGQKDACQGDSGGGMICNGELTGIVSGGNGCARPRTPGVYTDIYFYINWIAEITEEDTFLKKKMAIKDESGMEQVMASMILPSIAFFILKYYGNKMDHTDIKTISG</sequence>
<keyword evidence="11" id="KW-0812">Transmembrane</keyword>